<reference evidence="2 3" key="1">
    <citation type="journal article" date="2019" name="Sci. Rep.">
        <title>Orb-weaving spider Araneus ventricosus genome elucidates the spidroin gene catalogue.</title>
        <authorList>
            <person name="Kono N."/>
            <person name="Nakamura H."/>
            <person name="Ohtoshi R."/>
            <person name="Moran D.A.P."/>
            <person name="Shinohara A."/>
            <person name="Yoshida Y."/>
            <person name="Fujiwara M."/>
            <person name="Mori M."/>
            <person name="Tomita M."/>
            <person name="Arakawa K."/>
        </authorList>
    </citation>
    <scope>NUCLEOTIDE SEQUENCE [LARGE SCALE GENOMIC DNA]</scope>
</reference>
<feature type="region of interest" description="Disordered" evidence="1">
    <location>
        <begin position="1"/>
        <end position="26"/>
    </location>
</feature>
<organism evidence="2 3">
    <name type="scientific">Araneus ventricosus</name>
    <name type="common">Orbweaver spider</name>
    <name type="synonym">Epeira ventricosa</name>
    <dbReference type="NCBI Taxonomy" id="182803"/>
    <lineage>
        <taxon>Eukaryota</taxon>
        <taxon>Metazoa</taxon>
        <taxon>Ecdysozoa</taxon>
        <taxon>Arthropoda</taxon>
        <taxon>Chelicerata</taxon>
        <taxon>Arachnida</taxon>
        <taxon>Araneae</taxon>
        <taxon>Araneomorphae</taxon>
        <taxon>Entelegynae</taxon>
        <taxon>Araneoidea</taxon>
        <taxon>Araneidae</taxon>
        <taxon>Araneus</taxon>
    </lineage>
</organism>
<protein>
    <submittedName>
        <fullName evidence="2">Uncharacterized protein</fullName>
    </submittedName>
</protein>
<dbReference type="EMBL" id="BGPR01001072">
    <property type="protein sequence ID" value="GBM44644.1"/>
    <property type="molecule type" value="Genomic_DNA"/>
</dbReference>
<dbReference type="OrthoDB" id="6466693at2759"/>
<accession>A0A4Y2FY97</accession>
<evidence type="ECO:0000313" key="2">
    <source>
        <dbReference type="EMBL" id="GBM44644.1"/>
    </source>
</evidence>
<evidence type="ECO:0000256" key="1">
    <source>
        <dbReference type="SAM" id="MobiDB-lite"/>
    </source>
</evidence>
<dbReference type="Proteomes" id="UP000499080">
    <property type="component" value="Unassembled WGS sequence"/>
</dbReference>
<proteinExistence type="predicted"/>
<feature type="compositionally biased region" description="Polar residues" evidence="1">
    <location>
        <begin position="44"/>
        <end position="57"/>
    </location>
</feature>
<comment type="caution">
    <text evidence="2">The sequence shown here is derived from an EMBL/GenBank/DDBJ whole genome shotgun (WGS) entry which is preliminary data.</text>
</comment>
<evidence type="ECO:0000313" key="3">
    <source>
        <dbReference type="Proteomes" id="UP000499080"/>
    </source>
</evidence>
<keyword evidence="3" id="KW-1185">Reference proteome</keyword>
<name>A0A4Y2FY97_ARAVE</name>
<feature type="region of interest" description="Disordered" evidence="1">
    <location>
        <begin position="38"/>
        <end position="57"/>
    </location>
</feature>
<sequence length="80" mass="8552">MLHNRGAGGAPGWNGRCTSGDISPGRVTQGLKAIPLYPAKAKGNGQSQTSSLGRPRSSANRRYTLLIYHELFAYSIGIYS</sequence>
<gene>
    <name evidence="2" type="ORF">AVEN_214178_1</name>
</gene>
<dbReference type="AlphaFoldDB" id="A0A4Y2FY97"/>
<feature type="compositionally biased region" description="Gly residues" evidence="1">
    <location>
        <begin position="1"/>
        <end position="12"/>
    </location>
</feature>